<keyword evidence="3" id="KW-0472">Membrane</keyword>
<dbReference type="EMBL" id="JAGHQM010000384">
    <property type="protein sequence ID" value="KAH0562239.1"/>
    <property type="molecule type" value="Genomic_DNA"/>
</dbReference>
<feature type="compositionally biased region" description="Low complexity" evidence="2">
    <location>
        <begin position="570"/>
        <end position="583"/>
    </location>
</feature>
<comment type="caution">
    <text evidence="5">The sequence shown here is derived from an EMBL/GenBank/DDBJ whole genome shotgun (WGS) entry which is preliminary data.</text>
</comment>
<dbReference type="AlphaFoldDB" id="A0A9P8RRJ4"/>
<feature type="domain" description="USP" evidence="4">
    <location>
        <begin position="49"/>
        <end position="648"/>
    </location>
</feature>
<dbReference type="Gene3D" id="3.90.70.10">
    <property type="entry name" value="Cysteine proteinases"/>
    <property type="match status" value="1"/>
</dbReference>
<dbReference type="Proteomes" id="UP000750711">
    <property type="component" value="Unassembled WGS sequence"/>
</dbReference>
<keyword evidence="1" id="KW-0645">Protease</keyword>
<keyword evidence="6" id="KW-1185">Reference proteome</keyword>
<feature type="compositionally biased region" description="Low complexity" evidence="2">
    <location>
        <begin position="511"/>
        <end position="546"/>
    </location>
</feature>
<dbReference type="GO" id="GO:0016579">
    <property type="term" value="P:protein deubiquitination"/>
    <property type="evidence" value="ECO:0007669"/>
    <property type="project" value="InterPro"/>
</dbReference>
<keyword evidence="3" id="KW-1133">Transmembrane helix</keyword>
<gene>
    <name evidence="5" type="ORF">GP486_003062</name>
</gene>
<dbReference type="SUPFAM" id="SSF54001">
    <property type="entry name" value="Cysteine proteinases"/>
    <property type="match status" value="1"/>
</dbReference>
<name>A0A9P8RRJ4_9PEZI</name>
<dbReference type="PROSITE" id="PS00972">
    <property type="entry name" value="USP_1"/>
    <property type="match status" value="1"/>
</dbReference>
<dbReference type="InterPro" id="IPR038765">
    <property type="entry name" value="Papain-like_cys_pep_sf"/>
</dbReference>
<evidence type="ECO:0000256" key="3">
    <source>
        <dbReference type="SAM" id="Phobius"/>
    </source>
</evidence>
<keyword evidence="1" id="KW-0833">Ubl conjugation pathway</keyword>
<feature type="region of interest" description="Disordered" evidence="2">
    <location>
        <begin position="500"/>
        <end position="591"/>
    </location>
</feature>
<dbReference type="InterPro" id="IPR050164">
    <property type="entry name" value="Peptidase_C19"/>
</dbReference>
<evidence type="ECO:0000259" key="4">
    <source>
        <dbReference type="PROSITE" id="PS50235"/>
    </source>
</evidence>
<dbReference type="PANTHER" id="PTHR24006:SF904">
    <property type="entry name" value="UBIQUITIN CARBOXYL-TERMINAL HYDROLASE 16"/>
    <property type="match status" value="1"/>
</dbReference>
<dbReference type="EC" id="3.4.19.12" evidence="1"/>
<keyword evidence="3" id="KW-0812">Transmembrane</keyword>
<comment type="catalytic activity">
    <reaction evidence="1">
        <text>Thiol-dependent hydrolysis of ester, thioester, amide, peptide and isopeptide bonds formed by the C-terminal Gly of ubiquitin (a 76-residue protein attached to proteins as an intracellular targeting signal).</text>
        <dbReference type="EC" id="3.4.19.12"/>
    </reaction>
</comment>
<dbReference type="Pfam" id="PF00443">
    <property type="entry name" value="UCH"/>
    <property type="match status" value="1"/>
</dbReference>
<dbReference type="GO" id="GO:0005829">
    <property type="term" value="C:cytosol"/>
    <property type="evidence" value="ECO:0007669"/>
    <property type="project" value="TreeGrafter"/>
</dbReference>
<evidence type="ECO:0000256" key="2">
    <source>
        <dbReference type="SAM" id="MobiDB-lite"/>
    </source>
</evidence>
<keyword evidence="1" id="KW-0788">Thiol protease</keyword>
<keyword evidence="1" id="KW-0378">Hydrolase</keyword>
<feature type="transmembrane region" description="Helical" evidence="3">
    <location>
        <begin position="12"/>
        <end position="32"/>
    </location>
</feature>
<dbReference type="PROSITE" id="PS00973">
    <property type="entry name" value="USP_2"/>
    <property type="match status" value="1"/>
</dbReference>
<dbReference type="InterPro" id="IPR001394">
    <property type="entry name" value="Peptidase_C19_UCH"/>
</dbReference>
<evidence type="ECO:0000313" key="6">
    <source>
        <dbReference type="Proteomes" id="UP000750711"/>
    </source>
</evidence>
<dbReference type="GO" id="GO:0004843">
    <property type="term" value="F:cysteine-type deubiquitinase activity"/>
    <property type="evidence" value="ECO:0007669"/>
    <property type="project" value="UniProtKB-UniRule"/>
</dbReference>
<evidence type="ECO:0000256" key="1">
    <source>
        <dbReference type="RuleBase" id="RU366025"/>
    </source>
</evidence>
<protein>
    <recommendedName>
        <fullName evidence="1">Ubiquitin carboxyl-terminal hydrolase</fullName>
        <ecNumber evidence="1">3.4.19.12</ecNumber>
    </recommendedName>
</protein>
<dbReference type="PROSITE" id="PS50235">
    <property type="entry name" value="USP_3"/>
    <property type="match status" value="1"/>
</dbReference>
<evidence type="ECO:0000313" key="5">
    <source>
        <dbReference type="EMBL" id="KAH0562239.1"/>
    </source>
</evidence>
<dbReference type="InterPro" id="IPR028889">
    <property type="entry name" value="USP"/>
</dbReference>
<proteinExistence type="inferred from homology"/>
<reference evidence="5" key="1">
    <citation type="submission" date="2021-03" db="EMBL/GenBank/DDBJ databases">
        <title>Comparative genomics and phylogenomic investigation of the class Geoglossomycetes provide insights into ecological specialization and systematics.</title>
        <authorList>
            <person name="Melie T."/>
            <person name="Pirro S."/>
            <person name="Miller A.N."/>
            <person name="Quandt A."/>
        </authorList>
    </citation>
    <scope>NUCLEOTIDE SEQUENCE</scope>
    <source>
        <strain evidence="5">CAQ_001_2017</strain>
    </source>
</reference>
<organism evidence="5 6">
    <name type="scientific">Trichoglossum hirsutum</name>
    <dbReference type="NCBI Taxonomy" id="265104"/>
    <lineage>
        <taxon>Eukaryota</taxon>
        <taxon>Fungi</taxon>
        <taxon>Dikarya</taxon>
        <taxon>Ascomycota</taxon>
        <taxon>Pezizomycotina</taxon>
        <taxon>Geoglossomycetes</taxon>
        <taxon>Geoglossales</taxon>
        <taxon>Geoglossaceae</taxon>
        <taxon>Trichoglossum</taxon>
    </lineage>
</organism>
<accession>A0A9P8RRJ4</accession>
<dbReference type="CDD" id="cd02662">
    <property type="entry name" value="Peptidase_C19F"/>
    <property type="match status" value="1"/>
</dbReference>
<dbReference type="InterPro" id="IPR018200">
    <property type="entry name" value="USP_CS"/>
</dbReference>
<sequence>MPDKPLTIATYAAGASLAAITLIYVFGPTFFIDGDSSTASSSTRKKGVVGLFNAANDCFINSVLQSLAGLGELRIYLIRETHRRKSDGPGVYEYVPDGEVKDGKRIESWKLEGLQQGIVTRALKEVLDGLNERPIYKKTISAGPFVVALEQAFRQRISRQQQDAQEFLQVVAERLCDEYHAGRRARTKARQRYFTRKRSDGGEGLRAGVQAVGEGGDHIRTDVPQGAEPLNCLADLDGGGVGDRLLVTVAGEGGDECDGDEGFPFEGKLESRIECLTCSFKPKPSVSSFVTLTLNVPQKNSTLNDCFDGLFQTEYIDDFKCDKCRLLHAVQSLSIEARKARSDRERSEIESDIAKIETAIVEDPEKPPKDVTLPDIKFAPRRRIGRHIRIAVFPKIMAVHLSRSIFDPSSSSLKNMAKVVFPERLPLGGILDQKKYKLLGVVTHKGSHHSGHYESFRRQNVYPPFSTPNAINPNGAFSPIPSPNISVAPSPRLAAIKLQKGSESLPPSPSPSLMASEMSPTPSSQSPSPSPSPSLSSPSTRPSSMSGTGRSVSQLPAPAPTSAPRDLPDSASQKSKASSAGGSLNILNHKSDKVVTKASSIADMSRLARRKKQNNRWWRISDEKVKETRTSEVLSMQKEVYLLFYELERQVEDLAP</sequence>
<dbReference type="GO" id="GO:0006508">
    <property type="term" value="P:proteolysis"/>
    <property type="evidence" value="ECO:0007669"/>
    <property type="project" value="UniProtKB-KW"/>
</dbReference>
<dbReference type="PANTHER" id="PTHR24006">
    <property type="entry name" value="UBIQUITIN CARBOXYL-TERMINAL HYDROLASE"/>
    <property type="match status" value="1"/>
</dbReference>
<comment type="similarity">
    <text evidence="1">Belongs to the peptidase C19 family.</text>
</comment>
<dbReference type="GO" id="GO:0005634">
    <property type="term" value="C:nucleus"/>
    <property type="evidence" value="ECO:0007669"/>
    <property type="project" value="TreeGrafter"/>
</dbReference>